<feature type="binding site" evidence="8">
    <location>
        <begin position="332"/>
        <end position="334"/>
    </location>
    <ligand>
        <name>GTP</name>
        <dbReference type="ChEBI" id="CHEBI:37565"/>
    </ligand>
</feature>
<feature type="binding site" description="in other chain" evidence="8">
    <location>
        <position position="240"/>
    </location>
    <ligand>
        <name>IMP</name>
        <dbReference type="ChEBI" id="CHEBI:58053"/>
        <note>ligand shared between dimeric partners</note>
    </ligand>
</feature>
<dbReference type="HAMAP" id="MF_00011">
    <property type="entry name" value="Adenylosucc_synth"/>
    <property type="match status" value="1"/>
</dbReference>
<dbReference type="GO" id="GO:0005737">
    <property type="term" value="C:cytoplasm"/>
    <property type="evidence" value="ECO:0007669"/>
    <property type="project" value="UniProtKB-SubCell"/>
</dbReference>
<comment type="pathway">
    <text evidence="8 10">Purine metabolism; AMP biosynthesis via de novo pathway; AMP from IMP: step 1/2.</text>
</comment>
<organism evidence="11 12">
    <name type="scientific">Engelhardtia mirabilis</name>
    <dbReference type="NCBI Taxonomy" id="2528011"/>
    <lineage>
        <taxon>Bacteria</taxon>
        <taxon>Pseudomonadati</taxon>
        <taxon>Planctomycetota</taxon>
        <taxon>Planctomycetia</taxon>
        <taxon>Planctomycetia incertae sedis</taxon>
        <taxon>Engelhardtia</taxon>
    </lineage>
</organism>
<dbReference type="GO" id="GO:0046040">
    <property type="term" value="P:IMP metabolic process"/>
    <property type="evidence" value="ECO:0007669"/>
    <property type="project" value="TreeGrafter"/>
</dbReference>
<evidence type="ECO:0000256" key="1">
    <source>
        <dbReference type="ARBA" id="ARBA00011738"/>
    </source>
</evidence>
<dbReference type="PROSITE" id="PS00513">
    <property type="entry name" value="ADENYLOSUCCIN_SYN_2"/>
    <property type="match status" value="1"/>
</dbReference>
<dbReference type="InterPro" id="IPR027417">
    <property type="entry name" value="P-loop_NTPase"/>
</dbReference>
<dbReference type="EC" id="6.3.4.4" evidence="8 10"/>
<dbReference type="PANTHER" id="PTHR11846:SF0">
    <property type="entry name" value="ADENYLOSUCCINATE SYNTHETASE"/>
    <property type="match status" value="1"/>
</dbReference>
<evidence type="ECO:0000313" key="11">
    <source>
        <dbReference type="EMBL" id="QDU68999.1"/>
    </source>
</evidence>
<dbReference type="Gene3D" id="1.10.300.10">
    <property type="entry name" value="Adenylosuccinate Synthetase, subunit A, domain 2"/>
    <property type="match status" value="1"/>
</dbReference>
<dbReference type="InterPro" id="IPR033128">
    <property type="entry name" value="Adenylosuccin_syn_Lys_AS"/>
</dbReference>
<comment type="function">
    <text evidence="8">Plays an important role in the de novo pathway of purine nucleotide biosynthesis. Catalyzes the first committed step in the biosynthesis of AMP from IMP.</text>
</comment>
<dbReference type="NCBIfam" id="NF002223">
    <property type="entry name" value="PRK01117.1"/>
    <property type="match status" value="1"/>
</dbReference>
<feature type="binding site" evidence="8">
    <location>
        <begin position="40"/>
        <end position="42"/>
    </location>
    <ligand>
        <name>GTP</name>
        <dbReference type="ChEBI" id="CHEBI:37565"/>
    </ligand>
</feature>
<dbReference type="SUPFAM" id="SSF52540">
    <property type="entry name" value="P-loop containing nucleoside triphosphate hydrolases"/>
    <property type="match status" value="1"/>
</dbReference>
<keyword evidence="8" id="KW-0963">Cytoplasm</keyword>
<name>A0A518BPV1_9BACT</name>
<dbReference type="InterPro" id="IPR001114">
    <property type="entry name" value="Adenylosuccinate_synthetase"/>
</dbReference>
<comment type="similarity">
    <text evidence="8 10">Belongs to the adenylosuccinate synthetase family.</text>
</comment>
<dbReference type="FunFam" id="1.10.300.10:FF:000001">
    <property type="entry name" value="Adenylosuccinate synthetase"/>
    <property type="match status" value="1"/>
</dbReference>
<dbReference type="PANTHER" id="PTHR11846">
    <property type="entry name" value="ADENYLOSUCCINATE SYNTHETASE"/>
    <property type="match status" value="1"/>
</dbReference>
<evidence type="ECO:0000256" key="9">
    <source>
        <dbReference type="PROSITE-ProRule" id="PRU10134"/>
    </source>
</evidence>
<feature type="binding site" evidence="8">
    <location>
        <position position="306"/>
    </location>
    <ligand>
        <name>GTP</name>
        <dbReference type="ChEBI" id="CHEBI:37565"/>
    </ligand>
</feature>
<protein>
    <recommendedName>
        <fullName evidence="8 10">Adenylosuccinate synthetase</fullName>
        <shortName evidence="8">AMPSase</shortName>
        <shortName evidence="8">AdSS</shortName>
        <ecNumber evidence="8 10">6.3.4.4</ecNumber>
    </recommendedName>
    <alternativeName>
        <fullName evidence="8">IMP--aspartate ligase</fullName>
    </alternativeName>
</protein>
<evidence type="ECO:0000256" key="6">
    <source>
        <dbReference type="ARBA" id="ARBA00022842"/>
    </source>
</evidence>
<dbReference type="InterPro" id="IPR042111">
    <property type="entry name" value="Adenylosuccinate_synth_dom3"/>
</dbReference>
<keyword evidence="3 8" id="KW-0479">Metal-binding</keyword>
<feature type="binding site" evidence="8">
    <location>
        <position position="144"/>
    </location>
    <ligand>
        <name>IMP</name>
        <dbReference type="ChEBI" id="CHEBI:58053"/>
        <note>ligand shared between dimeric partners</note>
    </ligand>
</feature>
<accession>A0A518BPV1</accession>
<dbReference type="SMART" id="SM00788">
    <property type="entry name" value="Adenylsucc_synt"/>
    <property type="match status" value="1"/>
</dbReference>
<dbReference type="InterPro" id="IPR042110">
    <property type="entry name" value="Adenylosuccinate_synth_dom2"/>
</dbReference>
<keyword evidence="12" id="KW-1185">Reference proteome</keyword>
<keyword evidence="5 8" id="KW-0658">Purine biosynthesis</keyword>
<dbReference type="UniPathway" id="UPA00075">
    <property type="reaction ID" value="UER00335"/>
</dbReference>
<comment type="subunit">
    <text evidence="1 8">Homodimer.</text>
</comment>
<feature type="binding site" evidence="8">
    <location>
        <begin position="414"/>
        <end position="416"/>
    </location>
    <ligand>
        <name>GTP</name>
        <dbReference type="ChEBI" id="CHEBI:37565"/>
    </ligand>
</feature>
<proteinExistence type="inferred from homology"/>
<evidence type="ECO:0000256" key="7">
    <source>
        <dbReference type="ARBA" id="ARBA00023134"/>
    </source>
</evidence>
<evidence type="ECO:0000256" key="5">
    <source>
        <dbReference type="ARBA" id="ARBA00022755"/>
    </source>
</evidence>
<comment type="subcellular location">
    <subcellularLocation>
        <location evidence="8">Cytoplasm</location>
    </subcellularLocation>
</comment>
<dbReference type="Gene3D" id="3.40.440.10">
    <property type="entry name" value="Adenylosuccinate Synthetase, subunit A, domain 1"/>
    <property type="match status" value="1"/>
</dbReference>
<feature type="binding site" description="in other chain" evidence="8">
    <location>
        <begin position="13"/>
        <end position="16"/>
    </location>
    <ligand>
        <name>IMP</name>
        <dbReference type="ChEBI" id="CHEBI:58053"/>
        <note>ligand shared between dimeric partners</note>
    </ligand>
</feature>
<dbReference type="Pfam" id="PF00709">
    <property type="entry name" value="Adenylsucc_synt"/>
    <property type="match status" value="1"/>
</dbReference>
<dbReference type="GO" id="GO:0000287">
    <property type="term" value="F:magnesium ion binding"/>
    <property type="evidence" value="ECO:0007669"/>
    <property type="project" value="UniProtKB-UniRule"/>
</dbReference>
<dbReference type="AlphaFoldDB" id="A0A518BPV1"/>
<dbReference type="RefSeq" id="WP_145068503.1">
    <property type="nucleotide sequence ID" value="NZ_CP036287.1"/>
</dbReference>
<feature type="binding site" description="in other chain" evidence="8">
    <location>
        <begin position="38"/>
        <end position="41"/>
    </location>
    <ligand>
        <name>IMP</name>
        <dbReference type="ChEBI" id="CHEBI:58053"/>
        <note>ligand shared between dimeric partners</note>
    </ligand>
</feature>
<dbReference type="NCBIfam" id="TIGR00184">
    <property type="entry name" value="purA"/>
    <property type="match status" value="1"/>
</dbReference>
<feature type="active site" evidence="9">
    <location>
        <position position="141"/>
    </location>
</feature>
<reference evidence="11 12" key="1">
    <citation type="submission" date="2019-02" db="EMBL/GenBank/DDBJ databases">
        <title>Deep-cultivation of Planctomycetes and their phenomic and genomic characterization uncovers novel biology.</title>
        <authorList>
            <person name="Wiegand S."/>
            <person name="Jogler M."/>
            <person name="Boedeker C."/>
            <person name="Pinto D."/>
            <person name="Vollmers J."/>
            <person name="Rivas-Marin E."/>
            <person name="Kohn T."/>
            <person name="Peeters S.H."/>
            <person name="Heuer A."/>
            <person name="Rast P."/>
            <person name="Oberbeckmann S."/>
            <person name="Bunk B."/>
            <person name="Jeske O."/>
            <person name="Meyerdierks A."/>
            <person name="Storesund J.E."/>
            <person name="Kallscheuer N."/>
            <person name="Luecker S."/>
            <person name="Lage O.M."/>
            <person name="Pohl T."/>
            <person name="Merkel B.J."/>
            <person name="Hornburger P."/>
            <person name="Mueller R.-W."/>
            <person name="Bruemmer F."/>
            <person name="Labrenz M."/>
            <person name="Spormann A.M."/>
            <person name="Op den Camp H."/>
            <person name="Overmann J."/>
            <person name="Amann R."/>
            <person name="Jetten M.S.M."/>
            <person name="Mascher T."/>
            <person name="Medema M.H."/>
            <person name="Devos D.P."/>
            <person name="Kaster A.-K."/>
            <person name="Ovreas L."/>
            <person name="Rohde M."/>
            <person name="Galperin M.Y."/>
            <person name="Jogler C."/>
        </authorList>
    </citation>
    <scope>NUCLEOTIDE SEQUENCE [LARGE SCALE GENOMIC DNA]</scope>
    <source>
        <strain evidence="11 12">Pla133</strain>
    </source>
</reference>
<dbReference type="CDD" id="cd03108">
    <property type="entry name" value="AdSS"/>
    <property type="match status" value="1"/>
</dbReference>
<feature type="binding site" description="in other chain" evidence="8">
    <location>
        <position position="130"/>
    </location>
    <ligand>
        <name>IMP</name>
        <dbReference type="ChEBI" id="CHEBI:58053"/>
        <note>ligand shared between dimeric partners</note>
    </ligand>
</feature>
<feature type="binding site" description="in other chain" evidence="8">
    <location>
        <position position="225"/>
    </location>
    <ligand>
        <name>IMP</name>
        <dbReference type="ChEBI" id="CHEBI:58053"/>
        <note>ligand shared between dimeric partners</note>
    </ligand>
</feature>
<keyword evidence="6 8" id="KW-0460">Magnesium</keyword>
<dbReference type="FunFam" id="3.90.170.10:FF:000001">
    <property type="entry name" value="Adenylosuccinate synthetase"/>
    <property type="match status" value="1"/>
</dbReference>
<evidence type="ECO:0000256" key="4">
    <source>
        <dbReference type="ARBA" id="ARBA00022741"/>
    </source>
</evidence>
<feature type="active site" description="Proton donor" evidence="8">
    <location>
        <position position="41"/>
    </location>
</feature>
<evidence type="ECO:0000256" key="3">
    <source>
        <dbReference type="ARBA" id="ARBA00022723"/>
    </source>
</evidence>
<feature type="binding site" evidence="8">
    <location>
        <position position="40"/>
    </location>
    <ligand>
        <name>Mg(2+)</name>
        <dbReference type="ChEBI" id="CHEBI:18420"/>
    </ligand>
</feature>
<feature type="binding site" evidence="8">
    <location>
        <position position="13"/>
    </location>
    <ligand>
        <name>Mg(2+)</name>
        <dbReference type="ChEBI" id="CHEBI:18420"/>
    </ligand>
</feature>
<feature type="binding site" description="in other chain" evidence="8">
    <location>
        <position position="304"/>
    </location>
    <ligand>
        <name>IMP</name>
        <dbReference type="ChEBI" id="CHEBI:58053"/>
        <note>ligand shared between dimeric partners</note>
    </ligand>
</feature>
<dbReference type="GO" id="GO:0004019">
    <property type="term" value="F:adenylosuccinate synthase activity"/>
    <property type="evidence" value="ECO:0007669"/>
    <property type="project" value="UniProtKB-UniRule"/>
</dbReference>
<sequence length="431" mass="46779">MPSLCVFGAQWGDEGKGKIIDSLAPDVDLVVRYQGGSNAGHTVVADGRKFVLHLIPSGVLHPGRLNVIANGVAIDPCKLVEELDGLMEAGIEVTPASLKISARAHVIFEHHMGADQNAERLRGERRLGTTGRGIGPAYADKAARSGLRMGDLIDTATFRERLGAILLERNAQREKLFDEAPLDLDEQVQRYAALGERLKPFVCDTGALLRKADRDGKRLLFEAAQGAMLDLDHGTYPFVTSSSTGVGGIAPGTGFPPARLGPAYGIAKAYCTRVGEGPFPTEDHGKAGEDLRERGHEYGATTGRPRRCGWLDAVALRYALEFNGAEGWILTNLDVLSGLETIPVGVAYRLDGERREHFPGELNDLSAIEVEYEHRPGWSEDITACRQYADLPAAARDYVEWLEGVVAAPIRMISVGPDREQLIDRGLRAVR</sequence>
<evidence type="ECO:0000256" key="10">
    <source>
        <dbReference type="RuleBase" id="RU000520"/>
    </source>
</evidence>
<evidence type="ECO:0000256" key="8">
    <source>
        <dbReference type="HAMAP-Rule" id="MF_00011"/>
    </source>
</evidence>
<evidence type="ECO:0000256" key="2">
    <source>
        <dbReference type="ARBA" id="ARBA00022598"/>
    </source>
</evidence>
<comment type="cofactor">
    <cofactor evidence="8">
        <name>Mg(2+)</name>
        <dbReference type="ChEBI" id="CHEBI:18420"/>
    </cofactor>
    <text evidence="8">Binds 1 Mg(2+) ion per subunit.</text>
</comment>
<dbReference type="InterPro" id="IPR018220">
    <property type="entry name" value="Adenylosuccin_syn_GTP-bd"/>
</dbReference>
<dbReference type="GO" id="GO:0044208">
    <property type="term" value="P:'de novo' AMP biosynthetic process"/>
    <property type="evidence" value="ECO:0007669"/>
    <property type="project" value="UniProtKB-UniRule"/>
</dbReference>
<dbReference type="GO" id="GO:0005525">
    <property type="term" value="F:GTP binding"/>
    <property type="evidence" value="ECO:0007669"/>
    <property type="project" value="UniProtKB-UniRule"/>
</dbReference>
<keyword evidence="2 8" id="KW-0436">Ligase</keyword>
<keyword evidence="4 8" id="KW-0547">Nucleotide-binding</keyword>
<keyword evidence="7 8" id="KW-0342">GTP-binding</keyword>
<dbReference type="EMBL" id="CP036287">
    <property type="protein sequence ID" value="QDU68999.1"/>
    <property type="molecule type" value="Genomic_DNA"/>
</dbReference>
<gene>
    <name evidence="8 11" type="primary">purA</name>
    <name evidence="11" type="ORF">Pla133_41150</name>
</gene>
<dbReference type="KEGG" id="pbap:Pla133_41150"/>
<dbReference type="Gene3D" id="3.90.170.10">
    <property type="entry name" value="Adenylosuccinate Synthetase, subunit A, domain 3"/>
    <property type="match status" value="1"/>
</dbReference>
<feature type="binding site" evidence="8">
    <location>
        <begin position="12"/>
        <end position="18"/>
    </location>
    <ligand>
        <name>GTP</name>
        <dbReference type="ChEBI" id="CHEBI:37565"/>
    </ligand>
</feature>
<evidence type="ECO:0000313" key="12">
    <source>
        <dbReference type="Proteomes" id="UP000316921"/>
    </source>
</evidence>
<dbReference type="PROSITE" id="PS01266">
    <property type="entry name" value="ADENYLOSUCCIN_SYN_1"/>
    <property type="match status" value="1"/>
</dbReference>
<feature type="active site" description="Proton acceptor" evidence="8">
    <location>
        <position position="13"/>
    </location>
</feature>
<comment type="catalytic activity">
    <reaction evidence="8 10">
        <text>IMP + L-aspartate + GTP = N(6)-(1,2-dicarboxyethyl)-AMP + GDP + phosphate + 2 H(+)</text>
        <dbReference type="Rhea" id="RHEA:15753"/>
        <dbReference type="ChEBI" id="CHEBI:15378"/>
        <dbReference type="ChEBI" id="CHEBI:29991"/>
        <dbReference type="ChEBI" id="CHEBI:37565"/>
        <dbReference type="ChEBI" id="CHEBI:43474"/>
        <dbReference type="ChEBI" id="CHEBI:57567"/>
        <dbReference type="ChEBI" id="CHEBI:58053"/>
        <dbReference type="ChEBI" id="CHEBI:58189"/>
        <dbReference type="EC" id="6.3.4.4"/>
    </reaction>
</comment>
<dbReference type="InterPro" id="IPR042109">
    <property type="entry name" value="Adenylosuccinate_synth_dom1"/>
</dbReference>
<dbReference type="Proteomes" id="UP000316921">
    <property type="component" value="Chromosome"/>
</dbReference>
<feature type="binding site" evidence="8">
    <location>
        <begin position="300"/>
        <end position="306"/>
    </location>
    <ligand>
        <name>substrate</name>
    </ligand>
</feature>